<dbReference type="AlphaFoldDB" id="A0A3M8B0I0"/>
<feature type="transmembrane region" description="Helical" evidence="1">
    <location>
        <begin position="56"/>
        <end position="76"/>
    </location>
</feature>
<evidence type="ECO:0000313" key="2">
    <source>
        <dbReference type="EMBL" id="RNB56938.1"/>
    </source>
</evidence>
<keyword evidence="1" id="KW-0812">Transmembrane</keyword>
<keyword evidence="3" id="KW-1185">Reference proteome</keyword>
<dbReference type="RefSeq" id="WP_122904902.1">
    <property type="nucleotide sequence ID" value="NZ_CP154342.1"/>
</dbReference>
<keyword evidence="1" id="KW-0472">Membrane</keyword>
<dbReference type="EMBL" id="RHHS01000027">
    <property type="protein sequence ID" value="RNB56938.1"/>
    <property type="molecule type" value="Genomic_DNA"/>
</dbReference>
<dbReference type="OrthoDB" id="2474642at2"/>
<reference evidence="2 3" key="1">
    <citation type="submission" date="2018-10" db="EMBL/GenBank/DDBJ databases">
        <title>Phylogenomics of Brevibacillus.</title>
        <authorList>
            <person name="Dunlap C."/>
        </authorList>
    </citation>
    <scope>NUCLEOTIDE SEQUENCE [LARGE SCALE GENOMIC DNA]</scope>
    <source>
        <strain evidence="2 3">DSM 100115</strain>
    </source>
</reference>
<protein>
    <submittedName>
        <fullName evidence="2">Uncharacterized protein</fullName>
    </submittedName>
</protein>
<name>A0A3M8B0I0_9BACL</name>
<comment type="caution">
    <text evidence="2">The sequence shown here is derived from an EMBL/GenBank/DDBJ whole genome shotgun (WGS) entry which is preliminary data.</text>
</comment>
<sequence>MQELPTSMKVLEWAFAIFLILSLIGFTAFFPILALICMLVYIAAKTFLTWNQNRKKAYALLGFTVIVAILFVHSIWQLVTS</sequence>
<dbReference type="Proteomes" id="UP000268829">
    <property type="component" value="Unassembled WGS sequence"/>
</dbReference>
<evidence type="ECO:0000256" key="1">
    <source>
        <dbReference type="SAM" id="Phobius"/>
    </source>
</evidence>
<accession>A0A3M8B0I0</accession>
<organism evidence="2 3">
    <name type="scientific">Brevibacillus gelatini</name>
    <dbReference type="NCBI Taxonomy" id="1655277"/>
    <lineage>
        <taxon>Bacteria</taxon>
        <taxon>Bacillati</taxon>
        <taxon>Bacillota</taxon>
        <taxon>Bacilli</taxon>
        <taxon>Bacillales</taxon>
        <taxon>Paenibacillaceae</taxon>
        <taxon>Brevibacillus</taxon>
    </lineage>
</organism>
<keyword evidence="1" id="KW-1133">Transmembrane helix</keyword>
<evidence type="ECO:0000313" key="3">
    <source>
        <dbReference type="Proteomes" id="UP000268829"/>
    </source>
</evidence>
<feature type="transmembrane region" description="Helical" evidence="1">
    <location>
        <begin position="13"/>
        <end position="44"/>
    </location>
</feature>
<proteinExistence type="predicted"/>
<gene>
    <name evidence="2" type="ORF">EDM57_11505</name>
</gene>